<feature type="compositionally biased region" description="Basic and acidic residues" evidence="1">
    <location>
        <begin position="176"/>
        <end position="190"/>
    </location>
</feature>
<organism evidence="2">
    <name type="scientific">bioreactor metagenome</name>
    <dbReference type="NCBI Taxonomy" id="1076179"/>
    <lineage>
        <taxon>unclassified sequences</taxon>
        <taxon>metagenomes</taxon>
        <taxon>ecological metagenomes</taxon>
    </lineage>
</organism>
<name>A0A645D3Y5_9ZZZZ</name>
<accession>A0A645D3Y5</accession>
<feature type="compositionally biased region" description="Low complexity" evidence="1">
    <location>
        <begin position="122"/>
        <end position="138"/>
    </location>
</feature>
<dbReference type="EMBL" id="VSSQ01032573">
    <property type="protein sequence ID" value="MPM83877.1"/>
    <property type="molecule type" value="Genomic_DNA"/>
</dbReference>
<evidence type="ECO:0000313" key="2">
    <source>
        <dbReference type="EMBL" id="MPM83877.1"/>
    </source>
</evidence>
<feature type="region of interest" description="Disordered" evidence="1">
    <location>
        <begin position="103"/>
        <end position="213"/>
    </location>
</feature>
<protein>
    <submittedName>
        <fullName evidence="2">Uncharacterized protein</fullName>
    </submittedName>
</protein>
<dbReference type="AlphaFoldDB" id="A0A645D3Y5"/>
<sequence length="213" mass="21861">MRVAAQQDGPALGTHGGVLLPGRGGVDPDHVLRTPGRPHHQRLLGVRDDHRPALAGLDEGIAPGAGELLDLVVAVELVAGEVQQHQDLRAAEPDQVGDDALVGLQDRDVGPGRPGEGRGDAVVEVGPVGVGDDPLGVPRAETGPDRRGEEVGGGGLAVGAGHRRDPPAAEQLGEGIRVDPGHHLAADRRAGAPPGQPGQHGRQLACAHRRRQS</sequence>
<reference evidence="2" key="1">
    <citation type="submission" date="2019-08" db="EMBL/GenBank/DDBJ databases">
        <authorList>
            <person name="Kucharzyk K."/>
            <person name="Murdoch R.W."/>
            <person name="Higgins S."/>
            <person name="Loffler F."/>
        </authorList>
    </citation>
    <scope>NUCLEOTIDE SEQUENCE</scope>
</reference>
<comment type="caution">
    <text evidence="2">The sequence shown here is derived from an EMBL/GenBank/DDBJ whole genome shotgun (WGS) entry which is preliminary data.</text>
</comment>
<evidence type="ECO:0000256" key="1">
    <source>
        <dbReference type="SAM" id="MobiDB-lite"/>
    </source>
</evidence>
<proteinExistence type="predicted"/>
<feature type="compositionally biased region" description="Basic and acidic residues" evidence="1">
    <location>
        <begin position="105"/>
        <end position="121"/>
    </location>
</feature>
<gene>
    <name evidence="2" type="ORF">SDC9_130946</name>
</gene>
<feature type="region of interest" description="Disordered" evidence="1">
    <location>
        <begin position="1"/>
        <end position="40"/>
    </location>
</feature>
<feature type="compositionally biased region" description="Low complexity" evidence="1">
    <location>
        <begin position="191"/>
        <end position="203"/>
    </location>
</feature>